<gene>
    <name evidence="1" type="ORF">BME96_10840</name>
</gene>
<dbReference type="EMBL" id="CP017962">
    <property type="protein sequence ID" value="APC48649.1"/>
    <property type="molecule type" value="Genomic_DNA"/>
</dbReference>
<dbReference type="GeneID" id="71514891"/>
<dbReference type="AlphaFoldDB" id="A0AAC9J0V8"/>
<evidence type="ECO:0000313" key="1">
    <source>
        <dbReference type="EMBL" id="APC48649.1"/>
    </source>
</evidence>
<evidence type="ECO:0008006" key="3">
    <source>
        <dbReference type="Google" id="ProtNLM"/>
    </source>
</evidence>
<name>A0AAC9J0V8_VIRHA</name>
<organism evidence="1 2">
    <name type="scientific">Virgibacillus halodenitrificans</name>
    <name type="common">Bacillus halodenitrificans</name>
    <dbReference type="NCBI Taxonomy" id="1482"/>
    <lineage>
        <taxon>Bacteria</taxon>
        <taxon>Bacillati</taxon>
        <taxon>Bacillota</taxon>
        <taxon>Bacilli</taxon>
        <taxon>Bacillales</taxon>
        <taxon>Bacillaceae</taxon>
        <taxon>Virgibacillus</taxon>
    </lineage>
</organism>
<sequence>MDAFKINGYHSAKIISNQPKLQSGQILKGHILKIFPDNKALIQLGNKRMNAQLEASLTIGGRYHFLVTSTDQMVRLKVLGKISKSKGKENIDELINHLGLKVTKYSTTLVDELINKKIPFDKHQLVKALQLLGATKNKTDAIRILVQMIEGKIPLTTSTYAAFETRFGSISLNEELKALYNQLQNNGDHRVLHDQLHDLLQRPRGIENIVSRQLYNEMKVAGYDMDRFFRFTGMSGGGIRSTEQENLMAQVNKTNPNSALSSEMGAALSNLRPELMGNLPSQLTKMVENKMILMEEAKKMISFWKTLSPSIEQLPTQLFAQLRQQINDKISPLLTVEQKQYITTYLKNNTVSLDRVFAFIESLSDENLYSIATRLLGRINKDRNFSLSSPKEQFLLHLNHQLNHIGLNDEHNISKGLTNEITVKQLLIQILSNNDGSISEQSQKLLHYINGIQLNSVMDTSSGIAANLLLPGEKIGLKNDLELDFKGKRKDNGEIDPDYCHIVFYLELANIKNTIIDMNIQKRNINLTVFNQSGHLKYLPESLKAVLKNKLTELDYNLTHIQLKDGNIKELEKADHSVNTNPYKGVDYRV</sequence>
<proteinExistence type="predicted"/>
<dbReference type="RefSeq" id="WP_060680817.1">
    <property type="nucleotide sequence ID" value="NZ_CP017962.1"/>
</dbReference>
<accession>A0AAC9J0V8</accession>
<dbReference type="Proteomes" id="UP000182945">
    <property type="component" value="Chromosome"/>
</dbReference>
<dbReference type="KEGG" id="vhl:BME96_10840"/>
<reference evidence="1 2" key="1">
    <citation type="submission" date="2016-11" db="EMBL/GenBank/DDBJ databases">
        <title>Complete genome sequencing of Virgibacillus halodenitrificans PDB-F2.</title>
        <authorList>
            <person name="Sun Z."/>
            <person name="Zhou Y."/>
            <person name="Li H."/>
        </authorList>
    </citation>
    <scope>NUCLEOTIDE SEQUENCE [LARGE SCALE GENOMIC DNA]</scope>
    <source>
        <strain evidence="1 2">PDB-F2</strain>
    </source>
</reference>
<protein>
    <recommendedName>
        <fullName evidence="3">Flagellar hook-length control protein-like C-terminal domain-containing protein</fullName>
    </recommendedName>
</protein>
<evidence type="ECO:0000313" key="2">
    <source>
        <dbReference type="Proteomes" id="UP000182945"/>
    </source>
</evidence>